<dbReference type="PANTHER" id="PTHR47755:SF1">
    <property type="entry name" value="CELL DIVISION PROTEIN FTSX"/>
    <property type="match status" value="1"/>
</dbReference>
<evidence type="ECO:0000313" key="16">
    <source>
        <dbReference type="EMBL" id="MXR36597.1"/>
    </source>
</evidence>
<dbReference type="Proteomes" id="UP000467214">
    <property type="component" value="Unassembled WGS sequence"/>
</dbReference>
<keyword evidence="9 13" id="KW-1133">Transmembrane helix</keyword>
<reference evidence="16 17" key="1">
    <citation type="submission" date="2019-12" db="EMBL/GenBank/DDBJ databases">
        <title>Neisseriaceae gen. nov. sp. Genome sequencing and assembly.</title>
        <authorList>
            <person name="Liu Z."/>
            <person name="Li A."/>
        </authorList>
    </citation>
    <scope>NUCLEOTIDE SEQUENCE [LARGE SCALE GENOMIC DNA]</scope>
    <source>
        <strain evidence="16 17">B2N2-7</strain>
    </source>
</reference>
<dbReference type="InterPro" id="IPR003838">
    <property type="entry name" value="ABC3_permease_C"/>
</dbReference>
<evidence type="ECO:0000259" key="14">
    <source>
        <dbReference type="Pfam" id="PF02687"/>
    </source>
</evidence>
<evidence type="ECO:0000256" key="10">
    <source>
        <dbReference type="ARBA" id="ARBA00023136"/>
    </source>
</evidence>
<dbReference type="GO" id="GO:0005886">
    <property type="term" value="C:plasma membrane"/>
    <property type="evidence" value="ECO:0007669"/>
    <property type="project" value="UniProtKB-SubCell"/>
</dbReference>
<dbReference type="RefSeq" id="WP_160795703.1">
    <property type="nucleotide sequence ID" value="NZ_WSSB01000004.1"/>
</dbReference>
<keyword evidence="17" id="KW-1185">Reference proteome</keyword>
<evidence type="ECO:0000256" key="4">
    <source>
        <dbReference type="ARBA" id="ARBA00021907"/>
    </source>
</evidence>
<feature type="domain" description="FtsX extracellular" evidence="15">
    <location>
        <begin position="62"/>
        <end position="154"/>
    </location>
</feature>
<dbReference type="AlphaFoldDB" id="A0A845BIL4"/>
<dbReference type="NCBIfam" id="TIGR00439">
    <property type="entry name" value="FtsX_Gneg"/>
    <property type="match status" value="1"/>
</dbReference>
<evidence type="ECO:0000256" key="6">
    <source>
        <dbReference type="ARBA" id="ARBA00022519"/>
    </source>
</evidence>
<evidence type="ECO:0000256" key="11">
    <source>
        <dbReference type="ARBA" id="ARBA00023306"/>
    </source>
</evidence>
<evidence type="ECO:0000313" key="17">
    <source>
        <dbReference type="Proteomes" id="UP000467214"/>
    </source>
</evidence>
<comment type="subunit">
    <text evidence="3">Forms a membrane-associated complex with FtsE.</text>
</comment>
<keyword evidence="6 12" id="KW-0997">Cell inner membrane</keyword>
<evidence type="ECO:0000256" key="12">
    <source>
        <dbReference type="PIRNR" id="PIRNR003097"/>
    </source>
</evidence>
<dbReference type="GO" id="GO:0032153">
    <property type="term" value="C:cell division site"/>
    <property type="evidence" value="ECO:0007669"/>
    <property type="project" value="TreeGrafter"/>
</dbReference>
<dbReference type="GO" id="GO:0051301">
    <property type="term" value="P:cell division"/>
    <property type="evidence" value="ECO:0007669"/>
    <property type="project" value="UniProtKB-KW"/>
</dbReference>
<dbReference type="InterPro" id="IPR040690">
    <property type="entry name" value="FtsX_ECD"/>
</dbReference>
<feature type="transmembrane region" description="Helical" evidence="13">
    <location>
        <begin position="273"/>
        <end position="292"/>
    </location>
</feature>
<feature type="transmembrane region" description="Helical" evidence="13">
    <location>
        <begin position="24"/>
        <end position="47"/>
    </location>
</feature>
<feature type="domain" description="ABC3 transporter permease C-terminal" evidence="14">
    <location>
        <begin position="177"/>
        <end position="284"/>
    </location>
</feature>
<dbReference type="Gene3D" id="3.30.70.3040">
    <property type="match status" value="1"/>
</dbReference>
<gene>
    <name evidence="16" type="ORF">GQF02_06390</name>
</gene>
<sequence length="302" mass="33227">MKHYLTLHWQSATRALMHILRQPLASLLNLLMLSLALALPLSLYLAVQSIEDWSGKLNVTPELTIFMEMNSEPADLAAVESTLKNHPKVGGFAFIDKDHALEALEARNGIAGMSEGLDGNPLPDAFVVKPASLQTQDLDLLQKELSGLPMVENVQFDAAWAQRLSQLLKLGEQLTLFLGIAFAVALVLVTHNTIRMQILARRDEINISKLIGASDSFIRRPFLYHALWQGLLSALLAWGMASYLIHVANPVLAELARLYNEQLALRSLNAGELGLLLLIAAFLSISGARLATDHHLRQAQAH</sequence>
<comment type="subcellular location">
    <subcellularLocation>
        <location evidence="1">Cell inner membrane</location>
        <topology evidence="1">Multi-pass membrane protein</topology>
    </subcellularLocation>
</comment>
<dbReference type="Pfam" id="PF02687">
    <property type="entry name" value="FtsX"/>
    <property type="match status" value="1"/>
</dbReference>
<dbReference type="PANTHER" id="PTHR47755">
    <property type="entry name" value="CELL DIVISION PROTEIN FTSX"/>
    <property type="match status" value="1"/>
</dbReference>
<evidence type="ECO:0000256" key="1">
    <source>
        <dbReference type="ARBA" id="ARBA00004429"/>
    </source>
</evidence>
<dbReference type="InterPro" id="IPR004513">
    <property type="entry name" value="FtsX"/>
</dbReference>
<evidence type="ECO:0000256" key="2">
    <source>
        <dbReference type="ARBA" id="ARBA00007379"/>
    </source>
</evidence>
<comment type="similarity">
    <text evidence="2 12">Belongs to the ABC-4 integral membrane protein family. FtsX subfamily.</text>
</comment>
<protein>
    <recommendedName>
        <fullName evidence="4 12">Cell division protein FtsX</fullName>
    </recommendedName>
</protein>
<feature type="transmembrane region" description="Helical" evidence="13">
    <location>
        <begin position="174"/>
        <end position="194"/>
    </location>
</feature>
<evidence type="ECO:0000256" key="13">
    <source>
        <dbReference type="SAM" id="Phobius"/>
    </source>
</evidence>
<evidence type="ECO:0000256" key="3">
    <source>
        <dbReference type="ARBA" id="ARBA00011160"/>
    </source>
</evidence>
<comment type="function">
    <text evidence="12">Part of the ABC transporter FtsEX involved in cellular division.</text>
</comment>
<evidence type="ECO:0000256" key="9">
    <source>
        <dbReference type="ARBA" id="ARBA00022989"/>
    </source>
</evidence>
<evidence type="ECO:0000259" key="15">
    <source>
        <dbReference type="Pfam" id="PF18075"/>
    </source>
</evidence>
<keyword evidence="5 12" id="KW-1003">Cell membrane</keyword>
<evidence type="ECO:0000256" key="8">
    <source>
        <dbReference type="ARBA" id="ARBA00022692"/>
    </source>
</evidence>
<proteinExistence type="inferred from homology"/>
<dbReference type="EMBL" id="WSSB01000004">
    <property type="protein sequence ID" value="MXR36597.1"/>
    <property type="molecule type" value="Genomic_DNA"/>
</dbReference>
<dbReference type="Pfam" id="PF18075">
    <property type="entry name" value="FtsX_ECD"/>
    <property type="match status" value="1"/>
</dbReference>
<keyword evidence="7 12" id="KW-0132">Cell division</keyword>
<name>A0A845BIL4_9NEIS</name>
<comment type="caution">
    <text evidence="16">The sequence shown here is derived from an EMBL/GenBank/DDBJ whole genome shotgun (WGS) entry which is preliminary data.</text>
</comment>
<evidence type="ECO:0000256" key="7">
    <source>
        <dbReference type="ARBA" id="ARBA00022618"/>
    </source>
</evidence>
<keyword evidence="11 12" id="KW-0131">Cell cycle</keyword>
<keyword evidence="10 12" id="KW-0472">Membrane</keyword>
<keyword evidence="8 13" id="KW-0812">Transmembrane</keyword>
<accession>A0A845BIL4</accession>
<dbReference type="InterPro" id="IPR047590">
    <property type="entry name" value="FtsX_proteobact-type"/>
</dbReference>
<feature type="transmembrane region" description="Helical" evidence="13">
    <location>
        <begin position="222"/>
        <end position="245"/>
    </location>
</feature>
<evidence type="ECO:0000256" key="5">
    <source>
        <dbReference type="ARBA" id="ARBA00022475"/>
    </source>
</evidence>
<organism evidence="16 17">
    <name type="scientific">Craterilacuibacter sinensis</name>
    <dbReference type="NCBI Taxonomy" id="2686017"/>
    <lineage>
        <taxon>Bacteria</taxon>
        <taxon>Pseudomonadati</taxon>
        <taxon>Pseudomonadota</taxon>
        <taxon>Betaproteobacteria</taxon>
        <taxon>Neisseriales</taxon>
        <taxon>Neisseriaceae</taxon>
        <taxon>Craterilacuibacter</taxon>
    </lineage>
</organism>
<dbReference type="PIRSF" id="PIRSF003097">
    <property type="entry name" value="FtsX"/>
    <property type="match status" value="1"/>
</dbReference>